<organism evidence="1 2">
    <name type="scientific">Avena sativa</name>
    <name type="common">Oat</name>
    <dbReference type="NCBI Taxonomy" id="4498"/>
    <lineage>
        <taxon>Eukaryota</taxon>
        <taxon>Viridiplantae</taxon>
        <taxon>Streptophyta</taxon>
        <taxon>Embryophyta</taxon>
        <taxon>Tracheophyta</taxon>
        <taxon>Spermatophyta</taxon>
        <taxon>Magnoliopsida</taxon>
        <taxon>Liliopsida</taxon>
        <taxon>Poales</taxon>
        <taxon>Poaceae</taxon>
        <taxon>BOP clade</taxon>
        <taxon>Pooideae</taxon>
        <taxon>Poodae</taxon>
        <taxon>Poeae</taxon>
        <taxon>Poeae Chloroplast Group 1 (Aveneae type)</taxon>
        <taxon>Aveninae</taxon>
        <taxon>Avena</taxon>
    </lineage>
</organism>
<dbReference type="EnsemblPlants" id="AVESA.00010b.r2.2AG0212000.1">
    <property type="protein sequence ID" value="AVESA.00010b.r2.2AG0212000.1.CDS"/>
    <property type="gene ID" value="AVESA.00010b.r2.2AG0212000"/>
</dbReference>
<accession>A0ACD5U8H2</accession>
<dbReference type="Proteomes" id="UP001732700">
    <property type="component" value="Chromosome 2A"/>
</dbReference>
<name>A0ACD5U8H2_AVESA</name>
<sequence>MDIYPAAEMEMPDGVEQLTPEDVRLYLESESIKAALSGSQEVVGHHVPHINMIFDTEEEAYNFYNEYASICGFSVKKAGNYKGKNTGDEIGSRRTYTCNKFGKPVAADVLEKRKLRRQERDQQRTGKAAPENAKKRKRNMNELTGCRAKMIVSLKESKWHVTNIELHHNHELCPADESKFLRSHKHMTNQEKLFIRTFTSVKLATRKIMAILTYLRGGKPKNVPYTKKDVSNVMNAIRQEDNRNDMNKVLEYFRQRKDEDPRFHYEFLLGEGNKVKCIFWADAFSREMYALYGDVVSFDTTFKTNKYNLPFAPIVGVTGHGQNCLFGCAIINNEQAETFKWLFHAFKRCHGQKDPVTIITDQDTAMKNAIDAVYPNTCHRNCFFHIKKKAEEKCGGSFGRIPNLHIDFSDILRNSLTIAEFENLWPQMIQKYNIGHLKYLRIMWENRRKFVPVYFKRNLCPFIHSIARSEGTNAIFKDNVGSTYSVISFLGEYQKISENMEELEKEQDTLTRMREPSYCLHSELEIQAGRMYNRKIFYRFQKQIKFAAKLHVNEFEQFVRYDVYKTAMLEMQEIRLRRYLVCVNLQTQDFSCICCKFEKDGIVCAHILRVLVHLNMSELPDKYYISRWRPKERKYLRDSKFNETQLGTIMPTSKSRGNRHYNTLVVQITDRKTAENNIGCLLYTKTSIHMKTRTNYSL</sequence>
<reference evidence="1" key="1">
    <citation type="submission" date="2021-05" db="EMBL/GenBank/DDBJ databases">
        <authorList>
            <person name="Scholz U."/>
            <person name="Mascher M."/>
            <person name="Fiebig A."/>
        </authorList>
    </citation>
    <scope>NUCLEOTIDE SEQUENCE [LARGE SCALE GENOMIC DNA]</scope>
</reference>
<reference evidence="1" key="2">
    <citation type="submission" date="2025-09" db="UniProtKB">
        <authorList>
            <consortium name="EnsemblPlants"/>
        </authorList>
    </citation>
    <scope>IDENTIFICATION</scope>
</reference>
<evidence type="ECO:0000313" key="2">
    <source>
        <dbReference type="Proteomes" id="UP001732700"/>
    </source>
</evidence>
<protein>
    <submittedName>
        <fullName evidence="1">Uncharacterized protein</fullName>
    </submittedName>
</protein>
<keyword evidence="2" id="KW-1185">Reference proteome</keyword>
<evidence type="ECO:0000313" key="1">
    <source>
        <dbReference type="EnsemblPlants" id="AVESA.00010b.r2.2AG0212000.1.CDS"/>
    </source>
</evidence>
<proteinExistence type="predicted"/>